<reference evidence="7" key="1">
    <citation type="journal article" date="2019" name="Int. J. Syst. Evol. Microbiol.">
        <title>The Global Catalogue of Microorganisms (GCM) 10K type strain sequencing project: providing services to taxonomists for standard genome sequencing and annotation.</title>
        <authorList>
            <consortium name="The Broad Institute Genomics Platform"/>
            <consortium name="The Broad Institute Genome Sequencing Center for Infectious Disease"/>
            <person name="Wu L."/>
            <person name="Ma J."/>
        </authorList>
    </citation>
    <scope>NUCLEOTIDE SEQUENCE [LARGE SCALE GENOMIC DNA]</scope>
    <source>
        <strain evidence="7">CGMCC 4.7106</strain>
    </source>
</reference>
<organism evidence="6 7">
    <name type="scientific">Luteolibacter algae</name>
    <dbReference type="NCBI Taxonomy" id="454151"/>
    <lineage>
        <taxon>Bacteria</taxon>
        <taxon>Pseudomonadati</taxon>
        <taxon>Verrucomicrobiota</taxon>
        <taxon>Verrucomicrobiia</taxon>
        <taxon>Verrucomicrobiales</taxon>
        <taxon>Verrucomicrobiaceae</taxon>
        <taxon>Luteolibacter</taxon>
    </lineage>
</organism>
<evidence type="ECO:0000313" key="6">
    <source>
        <dbReference type="EMBL" id="MFD2257747.1"/>
    </source>
</evidence>
<dbReference type="PANTHER" id="PTHR23023">
    <property type="entry name" value="DIMETHYLANILINE MONOOXYGENASE"/>
    <property type="match status" value="1"/>
</dbReference>
<dbReference type="PRINTS" id="PR00370">
    <property type="entry name" value="FMOXYGENASE"/>
</dbReference>
<sequence length="520" mass="58957">MQKRLAIIGAGCSGLITLKNAVEQLPGWEIVCFEQSDKTIGCWGNPYPGFASTSTKFTTQFSCFRKWSSSTEPENRATKTDFFRDDEYEQYLLDFVRHFNLAPHIRTKTKVTSIKRVDGTWKLSIDDGSLREESFDKVILCTGLVAKPKHVDSEVPVLEKLEPLPRNRTLVVLGGGESAADLAHRLAAPALGNRVYLSLKNGIRVSPRYHPIRGVPSDFLRNRLLLSIHQNLRNAIGQKFVEARIKHQEKFEKFFNASPRDSSSSESCRQRRKYWDAKLTARAKDQLFNVFHTKSDDFLDDVAEQRIQIVGPPTDASHRVYADFEGVSSLELAPDLICPMIGYKSSLEDISEGRIHVEDFHMGCLHVEWSDLFLVGFARPIIGNIPTISEMQARYVVGTISGKYSRPEGIRALHELDRQRLERDFPNLNTLAIYPVEMFPYCDKLASLMGSYPSIGKTGSIVDWIKIQLTPASTIHYLDGDYSTTDIRNQIIHSPPLIVFLLFLIKIIDYPYRLIRGSGR</sequence>
<evidence type="ECO:0000256" key="5">
    <source>
        <dbReference type="ARBA" id="ARBA00023002"/>
    </source>
</evidence>
<keyword evidence="3" id="KW-0274">FAD</keyword>
<evidence type="ECO:0000256" key="3">
    <source>
        <dbReference type="ARBA" id="ARBA00022827"/>
    </source>
</evidence>
<dbReference type="Gene3D" id="3.50.50.60">
    <property type="entry name" value="FAD/NAD(P)-binding domain"/>
    <property type="match status" value="1"/>
</dbReference>
<dbReference type="InterPro" id="IPR036188">
    <property type="entry name" value="FAD/NAD-bd_sf"/>
</dbReference>
<evidence type="ECO:0000313" key="7">
    <source>
        <dbReference type="Proteomes" id="UP001597375"/>
    </source>
</evidence>
<accession>A0ABW5D9W3</accession>
<comment type="similarity">
    <text evidence="1">Belongs to the FMO family.</text>
</comment>
<keyword evidence="7" id="KW-1185">Reference proteome</keyword>
<dbReference type="Pfam" id="PF00743">
    <property type="entry name" value="FMO-like"/>
    <property type="match status" value="1"/>
</dbReference>
<keyword evidence="4" id="KW-0521">NADP</keyword>
<keyword evidence="5" id="KW-0560">Oxidoreductase</keyword>
<protein>
    <submittedName>
        <fullName evidence="6">NAD(P)-binding domain-containing protein</fullName>
    </submittedName>
</protein>
<dbReference type="InterPro" id="IPR050346">
    <property type="entry name" value="FMO-like"/>
</dbReference>
<dbReference type="SUPFAM" id="SSF51905">
    <property type="entry name" value="FAD/NAD(P)-binding domain"/>
    <property type="match status" value="1"/>
</dbReference>
<evidence type="ECO:0000256" key="1">
    <source>
        <dbReference type="ARBA" id="ARBA00009183"/>
    </source>
</evidence>
<comment type="caution">
    <text evidence="6">The sequence shown here is derived from an EMBL/GenBank/DDBJ whole genome shotgun (WGS) entry which is preliminary data.</text>
</comment>
<evidence type="ECO:0000256" key="4">
    <source>
        <dbReference type="ARBA" id="ARBA00022857"/>
    </source>
</evidence>
<name>A0ABW5D9W3_9BACT</name>
<dbReference type="Proteomes" id="UP001597375">
    <property type="component" value="Unassembled WGS sequence"/>
</dbReference>
<proteinExistence type="inferred from homology"/>
<evidence type="ECO:0000256" key="2">
    <source>
        <dbReference type="ARBA" id="ARBA00022630"/>
    </source>
</evidence>
<dbReference type="InterPro" id="IPR000960">
    <property type="entry name" value="Flavin_mOase"/>
</dbReference>
<dbReference type="EMBL" id="JBHUIT010000031">
    <property type="protein sequence ID" value="MFD2257747.1"/>
    <property type="molecule type" value="Genomic_DNA"/>
</dbReference>
<keyword evidence="2" id="KW-0285">Flavoprotein</keyword>
<dbReference type="PIRSF" id="PIRSF000332">
    <property type="entry name" value="FMO"/>
    <property type="match status" value="1"/>
</dbReference>
<gene>
    <name evidence="6" type="ORF">ACFSSA_13785</name>
</gene>
<dbReference type="InterPro" id="IPR020946">
    <property type="entry name" value="Flavin_mOase-like"/>
</dbReference>
<dbReference type="RefSeq" id="WP_386821097.1">
    <property type="nucleotide sequence ID" value="NZ_JBHUIT010000031.1"/>
</dbReference>